<protein>
    <submittedName>
        <fullName evidence="2">Gamma-glutamylputrescine oxidoreductase</fullName>
    </submittedName>
</protein>
<sequence length="535" mass="58170">MGNIIAIIREAYKTISAAIKAFIALNADFLEVLARASKPPGLPVAASTQSYWLADPPYPELVDTRSEKLPEFCDVAIIGSGITAAAVARTLLVEAQRKNDALGRVVVLEARQLTSGATGRNGGHIKPSSYLDYALLKKKFGAARAAAIVRFQRQHLTRIPDLCRAEHFDVAECREVESVDLFLDTPSFEKWCKQVDELKSAVPEAVHTISNSKEAQEKFDVGEQVVGAISYTCGALWPYRLVSSVWKSLLTQFPTVLSIETGTPVESISSAESDAHPFLLQTPRGIVRARHVVHATNAFASHLIPGLRNKMTGLRAHMSAQRPGQSFKSDPKGGRSWSIMYGSGFDYMTQRPAAPDSKTGGHLMIGGGFFRSMKQGLDQMGVWDDSKLDALTATHLNGILPTVFSPHWGADAPAGRLKQMWSGTICFTADSVPFVGRVDPRLTGRKVKSAAMQASKQPQPGEWIAAGYHGDGMIYAWLCGSAVGLMLAGSDEDEKVPERPGLPGGRVDGWLPEELRISYDRVRKLTLADLADELE</sequence>
<comment type="caution">
    <text evidence="2">The sequence shown here is derived from an EMBL/GenBank/DDBJ whole genome shotgun (WGS) entry which is preliminary data.</text>
</comment>
<dbReference type="Gene3D" id="3.30.9.10">
    <property type="entry name" value="D-Amino Acid Oxidase, subunit A, domain 2"/>
    <property type="match status" value="1"/>
</dbReference>
<dbReference type="Gene3D" id="3.50.50.60">
    <property type="entry name" value="FAD/NAD(P)-binding domain"/>
    <property type="match status" value="1"/>
</dbReference>
<dbReference type="InterPro" id="IPR036188">
    <property type="entry name" value="FAD/NAD-bd_sf"/>
</dbReference>
<keyword evidence="3" id="KW-1185">Reference proteome</keyword>
<dbReference type="InterPro" id="IPR006076">
    <property type="entry name" value="FAD-dep_OxRdtase"/>
</dbReference>
<reference evidence="2 3" key="1">
    <citation type="journal article" date="2019" name="Sci. Rep.">
        <title>A multi-omics analysis of the grapevine pathogen Lasiodiplodia theobromae reveals that temperature affects the expression of virulence- and pathogenicity-related genes.</title>
        <authorList>
            <person name="Felix C."/>
            <person name="Meneses R."/>
            <person name="Goncalves M.F.M."/>
            <person name="Tilleman L."/>
            <person name="Duarte A.S."/>
            <person name="Jorrin-Novo J.V."/>
            <person name="Van de Peer Y."/>
            <person name="Deforce D."/>
            <person name="Van Nieuwerburgh F."/>
            <person name="Esteves A.C."/>
            <person name="Alves A."/>
        </authorList>
    </citation>
    <scope>NUCLEOTIDE SEQUENCE [LARGE SCALE GENOMIC DNA]</scope>
    <source>
        <strain evidence="2 3">LA-SOL3</strain>
    </source>
</reference>
<dbReference type="OrthoDB" id="429143at2759"/>
<dbReference type="EMBL" id="VCHE01000009">
    <property type="protein sequence ID" value="KAB2579058.1"/>
    <property type="molecule type" value="Genomic_DNA"/>
</dbReference>
<dbReference type="Proteomes" id="UP000325902">
    <property type="component" value="Unassembled WGS sequence"/>
</dbReference>
<dbReference type="GO" id="GO:0005737">
    <property type="term" value="C:cytoplasm"/>
    <property type="evidence" value="ECO:0007669"/>
    <property type="project" value="TreeGrafter"/>
</dbReference>
<evidence type="ECO:0000313" key="3">
    <source>
        <dbReference type="Proteomes" id="UP000325902"/>
    </source>
</evidence>
<name>A0A5N5DM97_9PEZI</name>
<evidence type="ECO:0000313" key="2">
    <source>
        <dbReference type="EMBL" id="KAB2579058.1"/>
    </source>
</evidence>
<dbReference type="Pfam" id="PF01266">
    <property type="entry name" value="DAO"/>
    <property type="match status" value="1"/>
</dbReference>
<gene>
    <name evidence="2" type="primary">puuB_2</name>
    <name evidence="2" type="ORF">DBV05_g2416</name>
</gene>
<dbReference type="PANTHER" id="PTHR13847:SF213">
    <property type="entry name" value="DEPENDENT OXIDOREDUCTASE, PUTATIVE-RELATED"/>
    <property type="match status" value="1"/>
</dbReference>
<dbReference type="SUPFAM" id="SSF51905">
    <property type="entry name" value="FAD/NAD(P)-binding domain"/>
    <property type="match status" value="1"/>
</dbReference>
<dbReference type="PANTHER" id="PTHR13847">
    <property type="entry name" value="SARCOSINE DEHYDROGENASE-RELATED"/>
    <property type="match status" value="1"/>
</dbReference>
<proteinExistence type="predicted"/>
<dbReference type="AlphaFoldDB" id="A0A5N5DM97"/>
<evidence type="ECO:0000259" key="1">
    <source>
        <dbReference type="Pfam" id="PF01266"/>
    </source>
</evidence>
<organism evidence="2 3">
    <name type="scientific">Lasiodiplodia theobromae</name>
    <dbReference type="NCBI Taxonomy" id="45133"/>
    <lineage>
        <taxon>Eukaryota</taxon>
        <taxon>Fungi</taxon>
        <taxon>Dikarya</taxon>
        <taxon>Ascomycota</taxon>
        <taxon>Pezizomycotina</taxon>
        <taxon>Dothideomycetes</taxon>
        <taxon>Dothideomycetes incertae sedis</taxon>
        <taxon>Botryosphaeriales</taxon>
        <taxon>Botryosphaeriaceae</taxon>
        <taxon>Lasiodiplodia</taxon>
    </lineage>
</organism>
<accession>A0A5N5DM97</accession>
<feature type="domain" description="FAD dependent oxidoreductase" evidence="1">
    <location>
        <begin position="74"/>
        <end position="482"/>
    </location>
</feature>